<dbReference type="KEGG" id="bcai:K788_00021875"/>
<gene>
    <name evidence="1" type="ORF">K788_00021875</name>
</gene>
<proteinExistence type="predicted"/>
<sequence>MAVETIVASIATIASEAITAAMTSGLDVADLDDRLPNIVFMMFLLKWRRFRT</sequence>
<protein>
    <submittedName>
        <fullName evidence="1">Uncharacterized protein</fullName>
    </submittedName>
</protein>
<dbReference type="Proteomes" id="UP000019146">
    <property type="component" value="Plasmid unnamed"/>
</dbReference>
<evidence type="ECO:0000313" key="2">
    <source>
        <dbReference type="Proteomes" id="UP000019146"/>
    </source>
</evidence>
<organism evidence="1 2">
    <name type="scientific">Paraburkholderia caribensis MBA4</name>
    <dbReference type="NCBI Taxonomy" id="1323664"/>
    <lineage>
        <taxon>Bacteria</taxon>
        <taxon>Pseudomonadati</taxon>
        <taxon>Pseudomonadota</taxon>
        <taxon>Betaproteobacteria</taxon>
        <taxon>Burkholderiales</taxon>
        <taxon>Burkholderiaceae</taxon>
        <taxon>Paraburkholderia</taxon>
    </lineage>
</organism>
<accession>A0A0P0RP32</accession>
<geneLocation type="plasmid" evidence="2"/>
<dbReference type="AlphaFoldDB" id="A0A0P0RP32"/>
<reference evidence="1 2" key="1">
    <citation type="journal article" date="2014" name="Genome Announc.">
        <title>Draft Genome Sequence of the Haloacid-Degrading Burkholderia caribensis Strain MBA4.</title>
        <authorList>
            <person name="Pan Y."/>
            <person name="Kong K.F."/>
            <person name="Tsang J.S."/>
        </authorList>
    </citation>
    <scope>NUCLEOTIDE SEQUENCE [LARGE SCALE GENOMIC DNA]</scope>
    <source>
        <strain evidence="1 2">MBA4</strain>
        <plasmid evidence="2">Plasmid</plasmid>
    </source>
</reference>
<evidence type="ECO:0000313" key="1">
    <source>
        <dbReference type="EMBL" id="ALL70720.1"/>
    </source>
</evidence>
<dbReference type="EMBL" id="CP012748">
    <property type="protein sequence ID" value="ALL70720.1"/>
    <property type="molecule type" value="Genomic_DNA"/>
</dbReference>
<keyword evidence="1" id="KW-0614">Plasmid</keyword>
<name>A0A0P0RP32_9BURK</name>